<evidence type="ECO:0000313" key="10">
    <source>
        <dbReference type="Proteomes" id="UP000536442"/>
    </source>
</evidence>
<feature type="transmembrane region" description="Helical" evidence="7">
    <location>
        <begin position="498"/>
        <end position="516"/>
    </location>
</feature>
<feature type="compositionally biased region" description="Basic residues" evidence="6">
    <location>
        <begin position="1"/>
        <end position="12"/>
    </location>
</feature>
<dbReference type="InterPro" id="IPR004477">
    <property type="entry name" value="ComEC_N"/>
</dbReference>
<keyword evidence="3 7" id="KW-0812">Transmembrane</keyword>
<dbReference type="InterPro" id="IPR001279">
    <property type="entry name" value="Metallo-B-lactamas"/>
</dbReference>
<keyword evidence="2" id="KW-1003">Cell membrane</keyword>
<feature type="transmembrane region" description="Helical" evidence="7">
    <location>
        <begin position="270"/>
        <end position="291"/>
    </location>
</feature>
<dbReference type="GO" id="GO:0005886">
    <property type="term" value="C:plasma membrane"/>
    <property type="evidence" value="ECO:0007669"/>
    <property type="project" value="UniProtKB-SubCell"/>
</dbReference>
<keyword evidence="5 7" id="KW-0472">Membrane</keyword>
<evidence type="ECO:0000313" key="9">
    <source>
        <dbReference type="EMBL" id="NWN91457.1"/>
    </source>
</evidence>
<dbReference type="InterPro" id="IPR035681">
    <property type="entry name" value="ComA-like_MBL"/>
</dbReference>
<feature type="transmembrane region" description="Helical" evidence="7">
    <location>
        <begin position="379"/>
        <end position="396"/>
    </location>
</feature>
<dbReference type="PROSITE" id="PS51257">
    <property type="entry name" value="PROKAR_LIPOPROTEIN"/>
    <property type="match status" value="1"/>
</dbReference>
<comment type="caution">
    <text evidence="9">The sequence shown here is derived from an EMBL/GenBank/DDBJ whole genome shotgun (WGS) entry which is preliminary data.</text>
</comment>
<evidence type="ECO:0000256" key="3">
    <source>
        <dbReference type="ARBA" id="ARBA00022692"/>
    </source>
</evidence>
<feature type="transmembrane region" description="Helical" evidence="7">
    <location>
        <begin position="47"/>
        <end position="65"/>
    </location>
</feature>
<dbReference type="Pfam" id="PF13567">
    <property type="entry name" value="DUF4131"/>
    <property type="match status" value="1"/>
</dbReference>
<feature type="region of interest" description="Disordered" evidence="6">
    <location>
        <begin position="1"/>
        <end position="20"/>
    </location>
</feature>
<feature type="transmembrane region" description="Helical" evidence="7">
    <location>
        <begin position="464"/>
        <end position="486"/>
    </location>
</feature>
<dbReference type="AlphaFoldDB" id="A0A851HR70"/>
<feature type="transmembrane region" description="Helical" evidence="7">
    <location>
        <begin position="402"/>
        <end position="421"/>
    </location>
</feature>
<feature type="transmembrane region" description="Helical" evidence="7">
    <location>
        <begin position="72"/>
        <end position="91"/>
    </location>
</feature>
<evidence type="ECO:0000256" key="5">
    <source>
        <dbReference type="ARBA" id="ARBA00023136"/>
    </source>
</evidence>
<keyword evidence="4 7" id="KW-1133">Transmembrane helix</keyword>
<dbReference type="Proteomes" id="UP000536442">
    <property type="component" value="Unassembled WGS sequence"/>
</dbReference>
<feature type="domain" description="Metallo-beta-lactamase" evidence="8">
    <location>
        <begin position="557"/>
        <end position="730"/>
    </location>
</feature>
<dbReference type="PANTHER" id="PTHR30619:SF1">
    <property type="entry name" value="RECOMBINATION PROTEIN 2"/>
    <property type="match status" value="1"/>
</dbReference>
<accession>A0A851HR70</accession>
<dbReference type="InterPro" id="IPR025405">
    <property type="entry name" value="DUF4131"/>
</dbReference>
<keyword evidence="10" id="KW-1185">Reference proteome</keyword>
<dbReference type="SMART" id="SM00849">
    <property type="entry name" value="Lactamase_B"/>
    <property type="match status" value="1"/>
</dbReference>
<dbReference type="NCBIfam" id="TIGR00361">
    <property type="entry name" value="ComEC_Rec2"/>
    <property type="match status" value="1"/>
</dbReference>
<feature type="transmembrane region" description="Helical" evidence="7">
    <location>
        <begin position="433"/>
        <end position="458"/>
    </location>
</feature>
<dbReference type="InterPro" id="IPR052159">
    <property type="entry name" value="Competence_DNA_uptake"/>
</dbReference>
<dbReference type="NCBIfam" id="TIGR00360">
    <property type="entry name" value="ComEC_N-term"/>
    <property type="match status" value="1"/>
</dbReference>
<dbReference type="Pfam" id="PF03772">
    <property type="entry name" value="Competence"/>
    <property type="match status" value="1"/>
</dbReference>
<dbReference type="Pfam" id="PF00753">
    <property type="entry name" value="Lactamase_B"/>
    <property type="match status" value="1"/>
</dbReference>
<sequence>MKLRRQGCRRRITSSGGHGLSKHSTVLGVFAFSCGVILLYRLTVLPAQVWLLAAAVSVGLIAFLTRRLYSGLYWFLVFGLVSGLFWADLWAHERLVERLPADLEGETAEVSGYVCGLPSEGSFDSIRFSFCVTGWYGHSRTRSSGQPLPTTLRLAWYGQPQGRLPGHRLRLQVVLKRPHGTLNPAGFRYEDWLFRKGYRATGSVRSAVSDSSVPCGVACHYHDLHSRLAQWVDSRFSGAHQYPLIASLLIGNRGYLSSAHWETLKATGTIHLVAISGLHLGLVAIGAGFVARRILLAVPATRITERSVRLGVFVIVLVCCLWYALAAGFTVPTRRALLMVTVGSWYVLNARQVPVWHSLVMALGLVLLLDPFAPLDQGFWLSFGAVSILICVFAGRLKSPGWLAGLLLAQGAVFAGLWPLLAQLGQGQPVAGLLANVIAIPWVSLIVMPVLIIGALVVALLPSLLAFIIPVFDTVLGGLWGTLEWVAGMHWPTLNSTALEIIAFAVVVLLIATLPFRAFQVTAGLLVLGWAVASGSPAELGNPDIGEPEVTVWDVGQGLSAMLRSGDQVLLYDTGPEVKGVFSAAESVLIPNLRALGVQRIHTLVISHADNDHSGGIDLLLKAFDVGTIITGEPTAVRARLSDEPSVTVQGCAGEGVMGEKVFLSFWQAGPDLEGNDASCVLTMRTNDTAAEWVFPGDISAGIEARYLTAVQNRLSAVQPQQRIVIAPHHGSKTSSSTRWVEGLSPDLVIYTAGYRHRYGHPHEDVTARYRQAGARALNTACSGSLVMAMAEGELSLREARHTAPFWIAGPGLTRARCKIP</sequence>
<evidence type="ECO:0000256" key="4">
    <source>
        <dbReference type="ARBA" id="ARBA00022989"/>
    </source>
</evidence>
<evidence type="ECO:0000256" key="2">
    <source>
        <dbReference type="ARBA" id="ARBA00022475"/>
    </source>
</evidence>
<evidence type="ECO:0000256" key="1">
    <source>
        <dbReference type="ARBA" id="ARBA00004651"/>
    </source>
</evidence>
<dbReference type="SUPFAM" id="SSF56281">
    <property type="entry name" value="Metallo-hydrolase/oxidoreductase"/>
    <property type="match status" value="1"/>
</dbReference>
<proteinExistence type="predicted"/>
<evidence type="ECO:0000256" key="7">
    <source>
        <dbReference type="SAM" id="Phobius"/>
    </source>
</evidence>
<dbReference type="GO" id="GO:0030420">
    <property type="term" value="P:establishment of competence for transformation"/>
    <property type="evidence" value="ECO:0007669"/>
    <property type="project" value="InterPro"/>
</dbReference>
<evidence type="ECO:0000259" key="8">
    <source>
        <dbReference type="SMART" id="SM00849"/>
    </source>
</evidence>
<feature type="transmembrane region" description="Helical" evidence="7">
    <location>
        <begin position="312"/>
        <end position="333"/>
    </location>
</feature>
<comment type="subcellular location">
    <subcellularLocation>
        <location evidence="1">Cell membrane</location>
        <topology evidence="1">Multi-pass membrane protein</topology>
    </subcellularLocation>
</comment>
<dbReference type="PANTHER" id="PTHR30619">
    <property type="entry name" value="DNA INTERNALIZATION/COMPETENCE PROTEIN COMEC/REC2"/>
    <property type="match status" value="1"/>
</dbReference>
<organism evidence="9 10">
    <name type="scientific">Marinobacter adhaerens</name>
    <dbReference type="NCBI Taxonomy" id="1033846"/>
    <lineage>
        <taxon>Bacteria</taxon>
        <taxon>Pseudomonadati</taxon>
        <taxon>Pseudomonadota</taxon>
        <taxon>Gammaproteobacteria</taxon>
        <taxon>Pseudomonadales</taxon>
        <taxon>Marinobacteraceae</taxon>
        <taxon>Marinobacter</taxon>
    </lineage>
</organism>
<dbReference type="Gene3D" id="3.60.15.10">
    <property type="entry name" value="Ribonuclease Z/Hydroxyacylglutathione hydrolase-like"/>
    <property type="match status" value="1"/>
</dbReference>
<reference evidence="9 10" key="1">
    <citation type="submission" date="2020-03" db="EMBL/GenBank/DDBJ databases">
        <title>Metagenomic, metatranscriptomic, and metabolomic analyses revealed the key microbes and metabolic features during the fermentation of ganjang, Korean traditional soy sauce.</title>
        <authorList>
            <person name="Chun B.H."/>
            <person name="Jeon C.O."/>
        </authorList>
    </citation>
    <scope>NUCLEOTIDE SEQUENCE [LARGE SCALE GENOMIC DNA]</scope>
    <source>
        <strain evidence="9 10">KG14</strain>
    </source>
</reference>
<dbReference type="InterPro" id="IPR036866">
    <property type="entry name" value="RibonucZ/Hydroxyglut_hydro"/>
</dbReference>
<dbReference type="InterPro" id="IPR004797">
    <property type="entry name" value="Competence_ComEC/Rec2"/>
</dbReference>
<feature type="transmembrane region" description="Helical" evidence="7">
    <location>
        <begin position="20"/>
        <end position="41"/>
    </location>
</feature>
<name>A0A851HR70_9GAMM</name>
<dbReference type="CDD" id="cd07731">
    <property type="entry name" value="ComA-like_MBL-fold"/>
    <property type="match status" value="1"/>
</dbReference>
<gene>
    <name evidence="9" type="ORF">HLV39_08115</name>
</gene>
<protein>
    <submittedName>
        <fullName evidence="9">DNA internalization-related competence protein ComEC/Rec2</fullName>
    </submittedName>
</protein>
<evidence type="ECO:0000256" key="6">
    <source>
        <dbReference type="SAM" id="MobiDB-lite"/>
    </source>
</evidence>
<dbReference type="EMBL" id="JABEVQ010000004">
    <property type="protein sequence ID" value="NWN91457.1"/>
    <property type="molecule type" value="Genomic_DNA"/>
</dbReference>